<dbReference type="Proteomes" id="UP000629098">
    <property type="component" value="Unassembled WGS sequence"/>
</dbReference>
<name>A0A8J6XRP3_9CYAN</name>
<dbReference type="GO" id="GO:0008757">
    <property type="term" value="F:S-adenosylmethionine-dependent methyltransferase activity"/>
    <property type="evidence" value="ECO:0007669"/>
    <property type="project" value="InterPro"/>
</dbReference>
<gene>
    <name evidence="2" type="ORF">ICL16_09970</name>
</gene>
<comment type="caution">
    <text evidence="2">The sequence shown here is derived from an EMBL/GenBank/DDBJ whole genome shotgun (WGS) entry which is preliminary data.</text>
</comment>
<proteinExistence type="predicted"/>
<keyword evidence="3" id="KW-1185">Reference proteome</keyword>
<accession>A0A8J6XRP3</accession>
<dbReference type="Pfam" id="PF08241">
    <property type="entry name" value="Methyltransf_11"/>
    <property type="match status" value="1"/>
</dbReference>
<dbReference type="Gene3D" id="3.40.50.150">
    <property type="entry name" value="Vaccinia Virus protein VP39"/>
    <property type="match status" value="1"/>
</dbReference>
<dbReference type="RefSeq" id="WP_190826883.1">
    <property type="nucleotide sequence ID" value="NZ_CAWPPI010000039.1"/>
</dbReference>
<feature type="domain" description="Methyltransferase type 11" evidence="1">
    <location>
        <begin position="83"/>
        <end position="132"/>
    </location>
</feature>
<keyword evidence="2" id="KW-0489">Methyltransferase</keyword>
<dbReference type="GO" id="GO:0032259">
    <property type="term" value="P:methylation"/>
    <property type="evidence" value="ECO:0007669"/>
    <property type="project" value="UniProtKB-KW"/>
</dbReference>
<dbReference type="InterPro" id="IPR013216">
    <property type="entry name" value="Methyltransf_11"/>
</dbReference>
<sequence length="217" mass="25055">MIKSKYVGASIGGIATKISNYARRRMFATLMRLAQPTEETTVLDVGVTCDRRLDSNFFEKLYPYPHKITAVGLEDASFLEVEYPGLKFVQTDGLRLPFPDKSFDLAVSFAVLEHVGDRAQQRTFIHELCRVSRACCITTPNRWFPIEFHTVLPLIHWLPPNFFRWILNHTGKNFWAKEENLNLLGQKELLSLFSSDRITCYHHKLLGLVSNLFVYKN</sequence>
<evidence type="ECO:0000259" key="1">
    <source>
        <dbReference type="Pfam" id="PF08241"/>
    </source>
</evidence>
<dbReference type="InterPro" id="IPR029063">
    <property type="entry name" value="SAM-dependent_MTases_sf"/>
</dbReference>
<evidence type="ECO:0000313" key="2">
    <source>
        <dbReference type="EMBL" id="MBD2772393.1"/>
    </source>
</evidence>
<dbReference type="SUPFAM" id="SSF53335">
    <property type="entry name" value="S-adenosyl-L-methionine-dependent methyltransferases"/>
    <property type="match status" value="1"/>
</dbReference>
<keyword evidence="2" id="KW-0808">Transferase</keyword>
<protein>
    <submittedName>
        <fullName evidence="2">Class I SAM-dependent methyltransferase</fullName>
    </submittedName>
</protein>
<organism evidence="2 3">
    <name type="scientific">Iningainema tapete BLCC-T55</name>
    <dbReference type="NCBI Taxonomy" id="2748662"/>
    <lineage>
        <taxon>Bacteria</taxon>
        <taxon>Bacillati</taxon>
        <taxon>Cyanobacteriota</taxon>
        <taxon>Cyanophyceae</taxon>
        <taxon>Nostocales</taxon>
        <taxon>Scytonemataceae</taxon>
        <taxon>Iningainema tapete</taxon>
    </lineage>
</organism>
<evidence type="ECO:0000313" key="3">
    <source>
        <dbReference type="Proteomes" id="UP000629098"/>
    </source>
</evidence>
<dbReference type="EMBL" id="JACXAE010000039">
    <property type="protein sequence ID" value="MBD2772393.1"/>
    <property type="molecule type" value="Genomic_DNA"/>
</dbReference>
<reference evidence="2" key="1">
    <citation type="submission" date="2020-09" db="EMBL/GenBank/DDBJ databases">
        <title>Iningainema tapete sp. nov. (Scytonemataceae, Cyanobacteria) from greenhouses in central Florida (USA) produces two types of nodularin with biosynthetic potential for microcystin-LR and anabaenopeptins.</title>
        <authorList>
            <person name="Berthold D.E."/>
            <person name="Lefler F.W."/>
            <person name="Huang I.-S."/>
            <person name="Abdulla H."/>
            <person name="Zimba P.V."/>
            <person name="Laughinghouse H.D. IV."/>
        </authorList>
    </citation>
    <scope>NUCLEOTIDE SEQUENCE</scope>
    <source>
        <strain evidence="2">BLCCT55</strain>
    </source>
</reference>
<dbReference type="AlphaFoldDB" id="A0A8J6XRP3"/>